<evidence type="ECO:0000259" key="5">
    <source>
        <dbReference type="Pfam" id="PF17763"/>
    </source>
</evidence>
<name>A0A7R8XBQ4_9CRUS</name>
<feature type="domain" description="Asparaginase/glutaminase C-terminal" evidence="5">
    <location>
        <begin position="14"/>
        <end position="123"/>
    </location>
</feature>
<evidence type="ECO:0000256" key="3">
    <source>
        <dbReference type="PROSITE-ProRule" id="PRU00023"/>
    </source>
</evidence>
<dbReference type="InterPro" id="IPR036770">
    <property type="entry name" value="Ankyrin_rpt-contain_sf"/>
</dbReference>
<dbReference type="EMBL" id="LR899935">
    <property type="protein sequence ID" value="CAD7243364.1"/>
    <property type="molecule type" value="Genomic_DNA"/>
</dbReference>
<dbReference type="PIRSF" id="PIRSF001220">
    <property type="entry name" value="L-ASNase_gatD"/>
    <property type="match status" value="1"/>
</dbReference>
<dbReference type="GO" id="GO:0004067">
    <property type="term" value="F:asparaginase activity"/>
    <property type="evidence" value="ECO:0007669"/>
    <property type="project" value="UniProtKB-UniRule"/>
</dbReference>
<dbReference type="PANTHER" id="PTHR11707:SF28">
    <property type="entry name" value="60 KDA LYSOPHOSPHOLIPASE"/>
    <property type="match status" value="1"/>
</dbReference>
<keyword evidence="3" id="KW-0040">ANK repeat</keyword>
<dbReference type="InterPro" id="IPR002110">
    <property type="entry name" value="Ankyrin_rpt"/>
</dbReference>
<keyword evidence="4" id="KW-0732">Signal</keyword>
<dbReference type="PROSITE" id="PS50297">
    <property type="entry name" value="ANK_REP_REGION"/>
    <property type="match status" value="3"/>
</dbReference>
<dbReference type="SUPFAM" id="SSF48403">
    <property type="entry name" value="Ankyrin repeat"/>
    <property type="match status" value="1"/>
</dbReference>
<evidence type="ECO:0000256" key="2">
    <source>
        <dbReference type="ARBA" id="ARBA00022801"/>
    </source>
</evidence>
<feature type="chain" id="PRO_5036209116" description="asparaginase" evidence="4">
    <location>
        <begin position="31"/>
        <end position="382"/>
    </location>
</feature>
<dbReference type="InterPro" id="IPR006034">
    <property type="entry name" value="Asparaginase/glutaminase-like"/>
</dbReference>
<dbReference type="InterPro" id="IPR027473">
    <property type="entry name" value="L-asparaginase_C"/>
</dbReference>
<feature type="repeat" description="ANK" evidence="3">
    <location>
        <begin position="307"/>
        <end position="339"/>
    </location>
</feature>
<feature type="repeat" description="ANK" evidence="3">
    <location>
        <begin position="208"/>
        <end position="240"/>
    </location>
</feature>
<gene>
    <name evidence="6" type="ORF">DSTB1V02_LOCUS3288</name>
</gene>
<dbReference type="Proteomes" id="UP000677054">
    <property type="component" value="Unassembled WGS sequence"/>
</dbReference>
<proteinExistence type="predicted"/>
<dbReference type="EC" id="3.5.1.1" evidence="1"/>
<dbReference type="PROSITE" id="PS51732">
    <property type="entry name" value="ASN_GLN_ASE_3"/>
    <property type="match status" value="1"/>
</dbReference>
<dbReference type="SUPFAM" id="SSF53774">
    <property type="entry name" value="Glutaminase/Asparaginase"/>
    <property type="match status" value="1"/>
</dbReference>
<evidence type="ECO:0000256" key="1">
    <source>
        <dbReference type="ARBA" id="ARBA00012920"/>
    </source>
</evidence>
<keyword evidence="7" id="KW-1185">Reference proteome</keyword>
<dbReference type="EMBL" id="CAJPEV010000418">
    <property type="protein sequence ID" value="CAG0885063.1"/>
    <property type="molecule type" value="Genomic_DNA"/>
</dbReference>
<dbReference type="Pfam" id="PF17763">
    <property type="entry name" value="Asparaginase_C"/>
    <property type="match status" value="1"/>
</dbReference>
<dbReference type="AlphaFoldDB" id="A0A7R8XBQ4"/>
<protein>
    <recommendedName>
        <fullName evidence="1">asparaginase</fullName>
        <ecNumber evidence="1">3.5.1.1</ecNumber>
    </recommendedName>
</protein>
<dbReference type="Gene3D" id="1.25.40.20">
    <property type="entry name" value="Ankyrin repeat-containing domain"/>
    <property type="match status" value="2"/>
</dbReference>
<evidence type="ECO:0000313" key="6">
    <source>
        <dbReference type="EMBL" id="CAD7243364.1"/>
    </source>
</evidence>
<dbReference type="PIRSF" id="PIRSF500176">
    <property type="entry name" value="L_ASNase"/>
    <property type="match status" value="1"/>
</dbReference>
<reference evidence="6" key="1">
    <citation type="submission" date="2020-11" db="EMBL/GenBank/DDBJ databases">
        <authorList>
            <person name="Tran Van P."/>
        </authorList>
    </citation>
    <scope>NUCLEOTIDE SEQUENCE</scope>
</reference>
<dbReference type="OrthoDB" id="542841at2759"/>
<organism evidence="6">
    <name type="scientific">Darwinula stevensoni</name>
    <dbReference type="NCBI Taxonomy" id="69355"/>
    <lineage>
        <taxon>Eukaryota</taxon>
        <taxon>Metazoa</taxon>
        <taxon>Ecdysozoa</taxon>
        <taxon>Arthropoda</taxon>
        <taxon>Crustacea</taxon>
        <taxon>Oligostraca</taxon>
        <taxon>Ostracoda</taxon>
        <taxon>Podocopa</taxon>
        <taxon>Podocopida</taxon>
        <taxon>Darwinulocopina</taxon>
        <taxon>Darwinuloidea</taxon>
        <taxon>Darwinulidae</taxon>
        <taxon>Darwinula</taxon>
    </lineage>
</organism>
<dbReference type="SMART" id="SM00248">
    <property type="entry name" value="ANK"/>
    <property type="match status" value="6"/>
</dbReference>
<accession>A0A7R8XBQ4</accession>
<evidence type="ECO:0000256" key="4">
    <source>
        <dbReference type="SAM" id="SignalP"/>
    </source>
</evidence>
<feature type="repeat" description="ANK" evidence="3">
    <location>
        <begin position="241"/>
        <end position="273"/>
    </location>
</feature>
<feature type="signal peptide" evidence="4">
    <location>
        <begin position="1"/>
        <end position="30"/>
    </location>
</feature>
<keyword evidence="2" id="KW-0378">Hydrolase</keyword>
<dbReference type="Pfam" id="PF12796">
    <property type="entry name" value="Ank_2"/>
    <property type="match status" value="2"/>
</dbReference>
<dbReference type="InterPro" id="IPR040919">
    <property type="entry name" value="Asparaginase_C"/>
</dbReference>
<dbReference type="GO" id="GO:0009066">
    <property type="term" value="P:aspartate family amino acid metabolic process"/>
    <property type="evidence" value="ECO:0007669"/>
    <property type="project" value="UniProtKB-ARBA"/>
</dbReference>
<dbReference type="Gene3D" id="3.40.50.40">
    <property type="match status" value="1"/>
</dbReference>
<evidence type="ECO:0000313" key="7">
    <source>
        <dbReference type="Proteomes" id="UP000677054"/>
    </source>
</evidence>
<dbReference type="InterPro" id="IPR036152">
    <property type="entry name" value="Asp/glu_Ase-like_sf"/>
</dbReference>
<sequence length="382" mass="41336">MAPFHVHPSMSSLVGLLRLFPSMSLSTVKAFLSPPILGVVLQTYGAGNMPSNRTDILEEIQKASARGVIVLNVTQCPKGGVDAYYATGKVLLDAGVIPGADLTAESALAKLSYVLSKEEWDHATKKKKLQQNLRGELTLFDQDQKPHEQADLLAALGKALHVSSSKELDQVKEFLFPCVLCAAAKTGDISKIKNLIKHGADVSSMDYDSRTALHIACSEGNTKVARYLLSKGASVHVRDRNDRTPLMDAIKYGHVECVQVLVQCGACLNPNNADLATLVSRAVADENMKVLEAFKLAGADFNVHDPGKRTPLHLAVFLGKKEVVQFLLAAGASTATLDDLNMTPVQIAKRHERRDLVELLSHFDFKTELPRLEAVAAGAAEH</sequence>
<dbReference type="PROSITE" id="PS50088">
    <property type="entry name" value="ANK_REPEAT"/>
    <property type="match status" value="3"/>
</dbReference>
<dbReference type="PANTHER" id="PTHR11707">
    <property type="entry name" value="L-ASPARAGINASE"/>
    <property type="match status" value="1"/>
</dbReference>
<dbReference type="FunFam" id="3.40.50.40:FF:000001">
    <property type="entry name" value="L-asparaginase 1"/>
    <property type="match status" value="1"/>
</dbReference>